<reference evidence="3 4" key="1">
    <citation type="journal article" date="2018" name="BMC Genomics">
        <title>Genomic evidence for intraspecific hybridization in a clonal and extremely halotolerant yeast.</title>
        <authorList>
            <person name="Gostincar C."/>
            <person name="Stajich J.E."/>
            <person name="Zupancic J."/>
            <person name="Zalar P."/>
            <person name="Gunde-Cimerman N."/>
        </authorList>
    </citation>
    <scope>NUCLEOTIDE SEQUENCE [LARGE SCALE GENOMIC DNA]</scope>
    <source>
        <strain evidence="3 4">EXF-6656</strain>
    </source>
</reference>
<dbReference type="PROSITE" id="PS50097">
    <property type="entry name" value="BTB"/>
    <property type="match status" value="2"/>
</dbReference>
<dbReference type="OrthoDB" id="194443at2759"/>
<comment type="caution">
    <text evidence="3">The sequence shown here is derived from an EMBL/GenBank/DDBJ whole genome shotgun (WGS) entry which is preliminary data.</text>
</comment>
<proteinExistence type="predicted"/>
<dbReference type="CDD" id="cd18186">
    <property type="entry name" value="BTB_POZ_ZBTB_KLHL-like"/>
    <property type="match status" value="2"/>
</dbReference>
<dbReference type="SUPFAM" id="SSF54695">
    <property type="entry name" value="POZ domain"/>
    <property type="match status" value="2"/>
</dbReference>
<feature type="domain" description="BTB" evidence="2">
    <location>
        <begin position="489"/>
        <end position="558"/>
    </location>
</feature>
<dbReference type="PANTHER" id="PTHR47843:SF5">
    <property type="entry name" value="BTB_POZ DOMAIN PROTEIN"/>
    <property type="match status" value="1"/>
</dbReference>
<feature type="region of interest" description="Disordered" evidence="1">
    <location>
        <begin position="273"/>
        <end position="367"/>
    </location>
</feature>
<evidence type="ECO:0000313" key="4">
    <source>
        <dbReference type="Proteomes" id="UP000281245"/>
    </source>
</evidence>
<evidence type="ECO:0000259" key="2">
    <source>
        <dbReference type="PROSITE" id="PS50097"/>
    </source>
</evidence>
<accession>A0A3M6WPK4</accession>
<evidence type="ECO:0000313" key="3">
    <source>
        <dbReference type="EMBL" id="RMX80469.1"/>
    </source>
</evidence>
<gene>
    <name evidence="3" type="ORF">D0869_07530</name>
</gene>
<protein>
    <recommendedName>
        <fullName evidence="2">BTB domain-containing protein</fullName>
    </recommendedName>
</protein>
<dbReference type="Proteomes" id="UP000281245">
    <property type="component" value="Unassembled WGS sequence"/>
</dbReference>
<feature type="compositionally biased region" description="Basic residues" evidence="1">
    <location>
        <begin position="340"/>
        <end position="356"/>
    </location>
</feature>
<sequence>MTDVNTTHRDHHNGLTSLPVVWSRDFAYADREPVVLLPFMPVARADINAISARDFAEYVRFPVSCNRVGPWHTFWLHKRLLSGPLVDIYVGPDKRHWCLHRNLLCHHSSYFETEFEGHDVPKTMMAEGQKLDLPDDDPIGFELLVKWLYQGQLENSLEGTDQQKYEHADAETYRKCFVDNPDFAVDMINAIRLMSGGMLFEDPTRASEACQYHDHGDGSSCSPNKPVNAQSSLQANEMANAAGTCYLSAIVANSPSLHSTVSRSPAVKAHFPIELSAEKRTPRKLNIRQSGSPTPKASKHDQRLSRTNGLVSDEPSAENGASPRKSKATVAAAAQPATKANHRTSSHNVLGKRRTPHGSGDNLTHGERKTVNGMVQHINNGVRRSVSESSQSLPGAYDLPVRKVPPKLRSHSHSQLETCTCAARLPCVPTFDTAFAGRRRLPKPKQTSVHFSPLICDTSVSSCCRIPRAIIKMPLTLDVKEWFDQKAFSDVTVRFDTNERKCHKLILCAKSDYFKELLGPGKQFVEAQQSTVELKDDDNAAVEAMLRWLYTFDYEKTRTAEHESTYDFHLNVVVVADKYLLHGLRDEALRRLSNLLQTIPAEKLVNFFREFDWNDGYPQQVFDLANNIRRLRLQTLLDHDSFRSLLKDNIDLAMVVIEELREDAKKDPGAGLVEKRWTRCECKRQELGEKLQPGETYTCSQFKCKRSIPAASPLHKQVWVKPS</sequence>
<dbReference type="SMART" id="SM00225">
    <property type="entry name" value="BTB"/>
    <property type="match status" value="2"/>
</dbReference>
<dbReference type="Gene3D" id="3.30.710.10">
    <property type="entry name" value="Potassium Channel Kv1.1, Chain A"/>
    <property type="match status" value="2"/>
</dbReference>
<feature type="compositionally biased region" description="Low complexity" evidence="1">
    <location>
        <begin position="328"/>
        <end position="339"/>
    </location>
</feature>
<dbReference type="EMBL" id="QWIJ01000608">
    <property type="protein sequence ID" value="RMX80469.1"/>
    <property type="molecule type" value="Genomic_DNA"/>
</dbReference>
<dbReference type="AlphaFoldDB" id="A0A3M6WPK4"/>
<evidence type="ECO:0000256" key="1">
    <source>
        <dbReference type="SAM" id="MobiDB-lite"/>
    </source>
</evidence>
<dbReference type="InterPro" id="IPR011333">
    <property type="entry name" value="SKP1/BTB/POZ_sf"/>
</dbReference>
<dbReference type="PANTHER" id="PTHR47843">
    <property type="entry name" value="BTB DOMAIN-CONTAINING PROTEIN-RELATED"/>
    <property type="match status" value="1"/>
</dbReference>
<dbReference type="InterPro" id="IPR000210">
    <property type="entry name" value="BTB/POZ_dom"/>
</dbReference>
<organism evidence="3 4">
    <name type="scientific">Hortaea werneckii</name>
    <name type="common">Black yeast</name>
    <name type="synonym">Cladosporium werneckii</name>
    <dbReference type="NCBI Taxonomy" id="91943"/>
    <lineage>
        <taxon>Eukaryota</taxon>
        <taxon>Fungi</taxon>
        <taxon>Dikarya</taxon>
        <taxon>Ascomycota</taxon>
        <taxon>Pezizomycotina</taxon>
        <taxon>Dothideomycetes</taxon>
        <taxon>Dothideomycetidae</taxon>
        <taxon>Mycosphaerellales</taxon>
        <taxon>Teratosphaeriaceae</taxon>
        <taxon>Hortaea</taxon>
    </lineage>
</organism>
<feature type="domain" description="BTB" evidence="2">
    <location>
        <begin position="86"/>
        <end position="157"/>
    </location>
</feature>
<dbReference type="VEuPathDB" id="FungiDB:BTJ68_07322"/>
<dbReference type="Pfam" id="PF00651">
    <property type="entry name" value="BTB"/>
    <property type="match status" value="2"/>
</dbReference>
<name>A0A3M6WPK4_HORWE</name>